<dbReference type="GO" id="GO:0004866">
    <property type="term" value="F:endopeptidase inhibitor activity"/>
    <property type="evidence" value="ECO:0007669"/>
    <property type="project" value="InterPro"/>
</dbReference>
<sequence length="299" mass="33255">MVSHSDRVYFTSAESAVSYPTEAMDGEIQEKPRLREFFPEVWLFEYATLTKSEYKAPLTVPDSLTSWEANAVCFTKDRGLWMPENKPLLTVSMPFFIEFTPPLVARRGEILHLPVSVFVYPPTHNVTSKQCYEVDVGLEVDPQDWRMIGASEFTTCICTGDLKETFKLPLRPLRIGQLNVTATATAARGSAMCGGDGRNVVVVGDAVRRSVRVVAEGVEKSLTRGGTFCTTGGTYCLVSPHQSVSSEFSVVGGVEYPSSRRFMSMAPPLISRGLEVIYLCANVFCLNRRHESVRERDGW</sequence>
<evidence type="ECO:0000313" key="3">
    <source>
        <dbReference type="Proteomes" id="UP000267029"/>
    </source>
</evidence>
<dbReference type="STRING" id="53468.A0A0R3URP6"/>
<dbReference type="Gene3D" id="2.20.130.20">
    <property type="match status" value="1"/>
</dbReference>
<dbReference type="InterPro" id="IPR050473">
    <property type="entry name" value="A2M/Complement_sys"/>
</dbReference>
<evidence type="ECO:0000313" key="2">
    <source>
        <dbReference type="EMBL" id="VDD84549.1"/>
    </source>
</evidence>
<accession>A0A0R3URP6</accession>
<organism evidence="2 3">
    <name type="scientific">Mesocestoides corti</name>
    <name type="common">Flatworm</name>
    <dbReference type="NCBI Taxonomy" id="53468"/>
    <lineage>
        <taxon>Eukaryota</taxon>
        <taxon>Metazoa</taxon>
        <taxon>Spiralia</taxon>
        <taxon>Lophotrochozoa</taxon>
        <taxon>Platyhelminthes</taxon>
        <taxon>Cestoda</taxon>
        <taxon>Eucestoda</taxon>
        <taxon>Cyclophyllidea</taxon>
        <taxon>Mesocestoididae</taxon>
        <taxon>Mesocestoides</taxon>
    </lineage>
</organism>
<dbReference type="Pfam" id="PF00207">
    <property type="entry name" value="A2M"/>
    <property type="match status" value="1"/>
</dbReference>
<dbReference type="AlphaFoldDB" id="A0A0R3URP6"/>
<dbReference type="InterPro" id="IPR001599">
    <property type="entry name" value="Macroglobln_a2"/>
</dbReference>
<dbReference type="Gene3D" id="2.60.40.10">
    <property type="entry name" value="Immunoglobulins"/>
    <property type="match status" value="1"/>
</dbReference>
<dbReference type="PANTHER" id="PTHR11412">
    <property type="entry name" value="MACROGLOBULIN / COMPLEMENT"/>
    <property type="match status" value="1"/>
</dbReference>
<feature type="domain" description="Alpha-2-macroglobulin" evidence="1">
    <location>
        <begin position="41"/>
        <end position="138"/>
    </location>
</feature>
<protein>
    <recommendedName>
        <fullName evidence="1">Alpha-2-macroglobulin domain-containing protein</fullName>
    </recommendedName>
</protein>
<evidence type="ECO:0000259" key="1">
    <source>
        <dbReference type="SMART" id="SM01360"/>
    </source>
</evidence>
<name>A0A0R3URP6_MESCO</name>
<dbReference type="SUPFAM" id="SSF81296">
    <property type="entry name" value="E set domains"/>
    <property type="match status" value="1"/>
</dbReference>
<gene>
    <name evidence="2" type="ORF">MCOS_LOCUS10552</name>
</gene>
<dbReference type="InterPro" id="IPR014756">
    <property type="entry name" value="Ig_E-set"/>
</dbReference>
<dbReference type="SMART" id="SM01360">
    <property type="entry name" value="A2M"/>
    <property type="match status" value="1"/>
</dbReference>
<proteinExistence type="predicted"/>
<dbReference type="PANTHER" id="PTHR11412:SF171">
    <property type="entry name" value="PREGNANCY ZONE PROTEIN-LIKE PROTEIN"/>
    <property type="match status" value="1"/>
</dbReference>
<dbReference type="Proteomes" id="UP000267029">
    <property type="component" value="Unassembled WGS sequence"/>
</dbReference>
<reference evidence="2 3" key="1">
    <citation type="submission" date="2018-10" db="EMBL/GenBank/DDBJ databases">
        <authorList>
            <consortium name="Pathogen Informatics"/>
        </authorList>
    </citation>
    <scope>NUCLEOTIDE SEQUENCE [LARGE SCALE GENOMIC DNA]</scope>
</reference>
<dbReference type="OrthoDB" id="9998011at2759"/>
<keyword evidence="3" id="KW-1185">Reference proteome</keyword>
<dbReference type="EMBL" id="UXSR01006585">
    <property type="protein sequence ID" value="VDD84549.1"/>
    <property type="molecule type" value="Genomic_DNA"/>
</dbReference>
<dbReference type="InterPro" id="IPR013783">
    <property type="entry name" value="Ig-like_fold"/>
</dbReference>